<dbReference type="GO" id="GO:0016787">
    <property type="term" value="F:hydrolase activity"/>
    <property type="evidence" value="ECO:0007669"/>
    <property type="project" value="UniProtKB-KW"/>
</dbReference>
<gene>
    <name evidence="6" type="ORF">E0L32_003915</name>
</gene>
<dbReference type="EMBL" id="SKBQ01000018">
    <property type="protein sequence ID" value="TPX16266.1"/>
    <property type="molecule type" value="Genomic_DNA"/>
</dbReference>
<dbReference type="Proteomes" id="UP000319257">
    <property type="component" value="Unassembled WGS sequence"/>
</dbReference>
<evidence type="ECO:0000256" key="1">
    <source>
        <dbReference type="ARBA" id="ARBA00007749"/>
    </source>
</evidence>
<dbReference type="STRING" id="1093900.A0A507BAL7"/>
<feature type="domain" description="Metallo-beta-lactamase" evidence="5">
    <location>
        <begin position="51"/>
        <end position="277"/>
    </location>
</feature>
<protein>
    <recommendedName>
        <fullName evidence="5">Metallo-beta-lactamase domain-containing protein</fullName>
    </recommendedName>
</protein>
<evidence type="ECO:0000256" key="2">
    <source>
        <dbReference type="ARBA" id="ARBA00022723"/>
    </source>
</evidence>
<evidence type="ECO:0000256" key="4">
    <source>
        <dbReference type="ARBA" id="ARBA00022833"/>
    </source>
</evidence>
<keyword evidence="4" id="KW-0862">Zinc</keyword>
<evidence type="ECO:0000259" key="5">
    <source>
        <dbReference type="SMART" id="SM00849"/>
    </source>
</evidence>
<evidence type="ECO:0000256" key="3">
    <source>
        <dbReference type="ARBA" id="ARBA00022801"/>
    </source>
</evidence>
<sequence length="413" mass="45650">MEEDYSMSQLKIPSSDVTVRIRMVDTTGVIVVRAISFIEPVQPGHEILNLPCAAFLIDHPPSGRKIMFDLGVRKDYWKLPAGPQKRLGMVTPALRVDKDTTEILMEKGIDLSEISSVIWSHYHWDHTGSMELFPSSTELVVGPGFVSLPSLLPGYPHNPQSPIDSAAVENRVLTEIAFDDAASPRIGGFRSHDFFGDGSFYLLDTPGHCLGHICGLARTTGGSDSTFVLLGGDICHFAGDFRPSRQIPFPPAIPCSSLDRDAYFPIPCPCSLFADSHPSNAAGTKPLDPCKTPFYRISTHETAAYTDSAESQRSVDKLIVFDGSPSVLVCLAHDGTMLRKLPTLNSNPEEDLNDWKRRGYKEMIHWGWLNELPRNGKLGRKQAVKGFWRDYQQWPEAQEVLCKNGEAAASPLL</sequence>
<dbReference type="GeneID" id="41971362"/>
<dbReference type="InterPro" id="IPR036866">
    <property type="entry name" value="RibonucZ/Hydroxyglut_hydro"/>
</dbReference>
<dbReference type="RefSeq" id="XP_030997977.1">
    <property type="nucleotide sequence ID" value="XM_031138267.1"/>
</dbReference>
<comment type="caution">
    <text evidence="6">The sequence shown here is derived from an EMBL/GenBank/DDBJ whole genome shotgun (WGS) entry which is preliminary data.</text>
</comment>
<dbReference type="CDD" id="cd07730">
    <property type="entry name" value="metallo-hydrolase-like_MBL-fold"/>
    <property type="match status" value="1"/>
</dbReference>
<dbReference type="Pfam" id="PF00753">
    <property type="entry name" value="Lactamase_B"/>
    <property type="match status" value="1"/>
</dbReference>
<comment type="similarity">
    <text evidence="1">Belongs to the metallo-beta-lactamase superfamily.</text>
</comment>
<dbReference type="PANTHER" id="PTHR42978">
    <property type="entry name" value="QUORUM-QUENCHING LACTONASE YTNP-RELATED-RELATED"/>
    <property type="match status" value="1"/>
</dbReference>
<dbReference type="PANTHER" id="PTHR42978:SF5">
    <property type="entry name" value="METALLO-BETA-LACTAMASE DOMAIN-CONTAINING PROTEIN"/>
    <property type="match status" value="1"/>
</dbReference>
<keyword evidence="7" id="KW-1185">Reference proteome</keyword>
<dbReference type="InterPro" id="IPR001279">
    <property type="entry name" value="Metallo-B-lactamas"/>
</dbReference>
<dbReference type="GO" id="GO:0046872">
    <property type="term" value="F:metal ion binding"/>
    <property type="evidence" value="ECO:0007669"/>
    <property type="project" value="UniProtKB-KW"/>
</dbReference>
<evidence type="ECO:0000313" key="7">
    <source>
        <dbReference type="Proteomes" id="UP000319257"/>
    </source>
</evidence>
<dbReference type="SMART" id="SM00849">
    <property type="entry name" value="Lactamase_B"/>
    <property type="match status" value="1"/>
</dbReference>
<dbReference type="InterPro" id="IPR051013">
    <property type="entry name" value="MBL_superfamily_lactonases"/>
</dbReference>
<keyword evidence="2" id="KW-0479">Metal-binding</keyword>
<reference evidence="6 7" key="1">
    <citation type="submission" date="2019-06" db="EMBL/GenBank/DDBJ databases">
        <title>Draft genome sequence of the filamentous fungus Phialemoniopsis curvata isolated from diesel fuel.</title>
        <authorList>
            <person name="Varaljay V.A."/>
            <person name="Lyon W.J."/>
            <person name="Crouch A.L."/>
            <person name="Drake C.E."/>
            <person name="Hollomon J.M."/>
            <person name="Nadeau L.J."/>
            <person name="Nunn H.S."/>
            <person name="Stevenson B.S."/>
            <person name="Bojanowski C.L."/>
            <person name="Crookes-Goodson W.J."/>
        </authorList>
    </citation>
    <scope>NUCLEOTIDE SEQUENCE [LARGE SCALE GENOMIC DNA]</scope>
    <source>
        <strain evidence="6 7">D216</strain>
    </source>
</reference>
<evidence type="ECO:0000313" key="6">
    <source>
        <dbReference type="EMBL" id="TPX16266.1"/>
    </source>
</evidence>
<dbReference type="OrthoDB" id="10250730at2759"/>
<dbReference type="InParanoid" id="A0A507BAL7"/>
<proteinExistence type="inferred from homology"/>
<name>A0A507BAL7_9PEZI</name>
<organism evidence="6 7">
    <name type="scientific">Thyridium curvatum</name>
    <dbReference type="NCBI Taxonomy" id="1093900"/>
    <lineage>
        <taxon>Eukaryota</taxon>
        <taxon>Fungi</taxon>
        <taxon>Dikarya</taxon>
        <taxon>Ascomycota</taxon>
        <taxon>Pezizomycotina</taxon>
        <taxon>Sordariomycetes</taxon>
        <taxon>Sordariomycetidae</taxon>
        <taxon>Thyridiales</taxon>
        <taxon>Thyridiaceae</taxon>
        <taxon>Thyridium</taxon>
    </lineage>
</organism>
<dbReference type="SUPFAM" id="SSF56281">
    <property type="entry name" value="Metallo-hydrolase/oxidoreductase"/>
    <property type="match status" value="1"/>
</dbReference>
<keyword evidence="3" id="KW-0378">Hydrolase</keyword>
<dbReference type="Gene3D" id="3.60.15.10">
    <property type="entry name" value="Ribonuclease Z/Hydroxyacylglutathione hydrolase-like"/>
    <property type="match status" value="1"/>
</dbReference>
<accession>A0A507BAL7</accession>
<dbReference type="AlphaFoldDB" id="A0A507BAL7"/>